<name>A0AAV4E1S5_9GAST</name>
<comment type="caution">
    <text evidence="1">The sequence shown here is derived from an EMBL/GenBank/DDBJ whole genome shotgun (WGS) entry which is preliminary data.</text>
</comment>
<proteinExistence type="predicted"/>
<reference evidence="1 2" key="1">
    <citation type="journal article" date="2021" name="Elife">
        <title>Chloroplast acquisition without the gene transfer in kleptoplastic sea slugs, Plakobranchus ocellatus.</title>
        <authorList>
            <person name="Maeda T."/>
            <person name="Takahashi S."/>
            <person name="Yoshida T."/>
            <person name="Shimamura S."/>
            <person name="Takaki Y."/>
            <person name="Nagai Y."/>
            <person name="Toyoda A."/>
            <person name="Suzuki Y."/>
            <person name="Arimoto A."/>
            <person name="Ishii H."/>
            <person name="Satoh N."/>
            <person name="Nishiyama T."/>
            <person name="Hasebe M."/>
            <person name="Maruyama T."/>
            <person name="Minagawa J."/>
            <person name="Obokata J."/>
            <person name="Shigenobu S."/>
        </authorList>
    </citation>
    <scope>NUCLEOTIDE SEQUENCE [LARGE SCALE GENOMIC DNA]</scope>
</reference>
<evidence type="ECO:0000313" key="1">
    <source>
        <dbReference type="EMBL" id="GFO50310.1"/>
    </source>
</evidence>
<protein>
    <submittedName>
        <fullName evidence="1">Uncharacterized protein</fullName>
    </submittedName>
</protein>
<dbReference type="EMBL" id="BLXT01008609">
    <property type="protein sequence ID" value="GFO50310.1"/>
    <property type="molecule type" value="Genomic_DNA"/>
</dbReference>
<sequence length="184" mass="20513">MGPYVKHIRQKVTVMTSEFHVLLSPCEAVISHILTKINCEIMNVSALAALYLVYNDDDLVYGSTQANYDHHLVGALQHLEIKDFRKQLFTCMFSSAGQDSTTGFEPYESSAGISFNYGCTFATPYSQRRELHLEECRQAFEQLKGDITAITSRVGSSTVIAEGLRTATKGDAILQQFIPYITKS</sequence>
<gene>
    <name evidence="1" type="ORF">PoB_007681500</name>
</gene>
<accession>A0AAV4E1S5</accession>
<dbReference type="Proteomes" id="UP000735302">
    <property type="component" value="Unassembled WGS sequence"/>
</dbReference>
<organism evidence="1 2">
    <name type="scientific">Plakobranchus ocellatus</name>
    <dbReference type="NCBI Taxonomy" id="259542"/>
    <lineage>
        <taxon>Eukaryota</taxon>
        <taxon>Metazoa</taxon>
        <taxon>Spiralia</taxon>
        <taxon>Lophotrochozoa</taxon>
        <taxon>Mollusca</taxon>
        <taxon>Gastropoda</taxon>
        <taxon>Heterobranchia</taxon>
        <taxon>Euthyneura</taxon>
        <taxon>Panpulmonata</taxon>
        <taxon>Sacoglossa</taxon>
        <taxon>Placobranchoidea</taxon>
        <taxon>Plakobranchidae</taxon>
        <taxon>Plakobranchus</taxon>
    </lineage>
</organism>
<evidence type="ECO:0000313" key="2">
    <source>
        <dbReference type="Proteomes" id="UP000735302"/>
    </source>
</evidence>
<dbReference type="AlphaFoldDB" id="A0AAV4E1S5"/>
<keyword evidence="2" id="KW-1185">Reference proteome</keyword>